<dbReference type="EMBL" id="DQID01000142">
    <property type="protein sequence ID" value="HCT14181.1"/>
    <property type="molecule type" value="Genomic_DNA"/>
</dbReference>
<organism evidence="9 10">
    <name type="scientific">Corynebacterium nuruki</name>
    <dbReference type="NCBI Taxonomy" id="1032851"/>
    <lineage>
        <taxon>Bacteria</taxon>
        <taxon>Bacillati</taxon>
        <taxon>Actinomycetota</taxon>
        <taxon>Actinomycetes</taxon>
        <taxon>Mycobacteriales</taxon>
        <taxon>Corynebacteriaceae</taxon>
        <taxon>Corynebacterium</taxon>
    </lineage>
</organism>
<keyword evidence="4 8" id="KW-1003">Cell membrane</keyword>
<keyword evidence="6 8" id="KW-1133">Transmembrane helix</keyword>
<keyword evidence="7 8" id="KW-0472">Membrane</keyword>
<feature type="transmembrane region" description="Helical" evidence="8">
    <location>
        <begin position="94"/>
        <end position="114"/>
    </location>
</feature>
<dbReference type="InterPro" id="IPR052017">
    <property type="entry name" value="TSUP"/>
</dbReference>
<dbReference type="Pfam" id="PF01925">
    <property type="entry name" value="TauE"/>
    <property type="match status" value="1"/>
</dbReference>
<proteinExistence type="inferred from homology"/>
<reference evidence="9 10" key="1">
    <citation type="journal article" date="2018" name="Nat. Biotechnol.">
        <title>A standardized bacterial taxonomy based on genome phylogeny substantially revises the tree of life.</title>
        <authorList>
            <person name="Parks D.H."/>
            <person name="Chuvochina M."/>
            <person name="Waite D.W."/>
            <person name="Rinke C."/>
            <person name="Skarshewski A."/>
            <person name="Chaumeil P.A."/>
            <person name="Hugenholtz P."/>
        </authorList>
    </citation>
    <scope>NUCLEOTIDE SEQUENCE [LARGE SCALE GENOMIC DNA]</scope>
    <source>
        <strain evidence="9">UBA11247</strain>
    </source>
</reference>
<evidence type="ECO:0000256" key="4">
    <source>
        <dbReference type="ARBA" id="ARBA00022475"/>
    </source>
</evidence>
<gene>
    <name evidence="9" type="ORF">DIW82_05120</name>
</gene>
<evidence type="ECO:0000256" key="6">
    <source>
        <dbReference type="ARBA" id="ARBA00022989"/>
    </source>
</evidence>
<evidence type="ECO:0000256" key="3">
    <source>
        <dbReference type="ARBA" id="ARBA00022448"/>
    </source>
</evidence>
<dbReference type="STRING" id="863239.GCA_000213935_00377"/>
<evidence type="ECO:0000313" key="9">
    <source>
        <dbReference type="EMBL" id="HCT14181.1"/>
    </source>
</evidence>
<keyword evidence="3" id="KW-0813">Transport</keyword>
<evidence type="ECO:0000256" key="8">
    <source>
        <dbReference type="RuleBase" id="RU363041"/>
    </source>
</evidence>
<protein>
    <recommendedName>
        <fullName evidence="8">Probable membrane transporter protein</fullName>
    </recommendedName>
</protein>
<feature type="transmembrane region" description="Helical" evidence="8">
    <location>
        <begin position="32"/>
        <end position="58"/>
    </location>
</feature>
<evidence type="ECO:0000256" key="1">
    <source>
        <dbReference type="ARBA" id="ARBA00004651"/>
    </source>
</evidence>
<name>A0A3D4SYW0_9CORY</name>
<dbReference type="AlphaFoldDB" id="A0A3D4SYW0"/>
<evidence type="ECO:0000313" key="10">
    <source>
        <dbReference type="Proteomes" id="UP000261739"/>
    </source>
</evidence>
<dbReference type="PANTHER" id="PTHR30269">
    <property type="entry name" value="TRANSMEMBRANE PROTEIN YFCA"/>
    <property type="match status" value="1"/>
</dbReference>
<feature type="transmembrane region" description="Helical" evidence="8">
    <location>
        <begin position="226"/>
        <end position="247"/>
    </location>
</feature>
<dbReference type="Proteomes" id="UP000261739">
    <property type="component" value="Unassembled WGS sequence"/>
</dbReference>
<feature type="transmembrane region" description="Helical" evidence="8">
    <location>
        <begin position="70"/>
        <end position="88"/>
    </location>
</feature>
<sequence length="248" mass="25467">MSLVLLVFVTILIGAAMQRVSGMGVGILGGPVLSLAMGPVEGIMVVNAIAVVNALLSTWTQRQNVDWRKFGLIGSVMVVGVVPGTWLIHVISPAVLQIIVGALILVALGITTFGRRYIPAVGGRAPAMAAGVVAGFSNTLAGVAGPVITVYGQASRWGQRTFAATLQPLFVVSGTLSFLVKWLTGAGDIGSEPWGIWPAALVAIVIGIAVGMRVSDRVDRTVAHRLAVTLAAVGALTVLVRGCLTLAG</sequence>
<evidence type="ECO:0000256" key="2">
    <source>
        <dbReference type="ARBA" id="ARBA00009142"/>
    </source>
</evidence>
<comment type="subcellular location">
    <subcellularLocation>
        <location evidence="1 8">Cell membrane</location>
        <topology evidence="1 8">Multi-pass membrane protein</topology>
    </subcellularLocation>
</comment>
<dbReference type="RefSeq" id="WP_010122323.1">
    <property type="nucleotide sequence ID" value="NZ_DAITTW010000092.1"/>
</dbReference>
<comment type="caution">
    <text evidence="9">The sequence shown here is derived from an EMBL/GenBank/DDBJ whole genome shotgun (WGS) entry which is preliminary data.</text>
</comment>
<keyword evidence="5 8" id="KW-0812">Transmembrane</keyword>
<comment type="similarity">
    <text evidence="2 8">Belongs to the 4-toluene sulfonate uptake permease (TSUP) (TC 2.A.102) family.</text>
</comment>
<evidence type="ECO:0000256" key="5">
    <source>
        <dbReference type="ARBA" id="ARBA00022692"/>
    </source>
</evidence>
<dbReference type="InterPro" id="IPR002781">
    <property type="entry name" value="TM_pro_TauE-like"/>
</dbReference>
<accession>A0A3D4SYW0</accession>
<dbReference type="PANTHER" id="PTHR30269:SF37">
    <property type="entry name" value="MEMBRANE TRANSPORTER PROTEIN"/>
    <property type="match status" value="1"/>
</dbReference>
<feature type="transmembrane region" description="Helical" evidence="8">
    <location>
        <begin position="195"/>
        <end position="214"/>
    </location>
</feature>
<dbReference type="GO" id="GO:0005886">
    <property type="term" value="C:plasma membrane"/>
    <property type="evidence" value="ECO:0007669"/>
    <property type="project" value="UniProtKB-SubCell"/>
</dbReference>
<evidence type="ECO:0000256" key="7">
    <source>
        <dbReference type="ARBA" id="ARBA00023136"/>
    </source>
</evidence>